<dbReference type="Gene3D" id="2.40.110.10">
    <property type="entry name" value="Butyryl-CoA Dehydrogenase, subunit A, domain 2"/>
    <property type="match status" value="1"/>
</dbReference>
<dbReference type="Pfam" id="PF02771">
    <property type="entry name" value="Acyl-CoA_dh_N"/>
    <property type="match status" value="1"/>
</dbReference>
<evidence type="ECO:0000259" key="8">
    <source>
        <dbReference type="Pfam" id="PF02770"/>
    </source>
</evidence>
<evidence type="ECO:0000256" key="4">
    <source>
        <dbReference type="ARBA" id="ARBA00022827"/>
    </source>
</evidence>
<evidence type="ECO:0000256" key="3">
    <source>
        <dbReference type="ARBA" id="ARBA00022630"/>
    </source>
</evidence>
<dbReference type="Gene3D" id="1.10.540.10">
    <property type="entry name" value="Acyl-CoA dehydrogenase/oxidase, N-terminal domain"/>
    <property type="match status" value="1"/>
</dbReference>
<evidence type="ECO:0000256" key="2">
    <source>
        <dbReference type="ARBA" id="ARBA00009347"/>
    </source>
</evidence>
<proteinExistence type="inferred from homology"/>
<dbReference type="Pfam" id="PF00441">
    <property type="entry name" value="Acyl-CoA_dh_1"/>
    <property type="match status" value="1"/>
</dbReference>
<sequence length="388" mass="43715">MSDMNALHEDYESMSDEAFRGLLREWIETHYPAHLRNPRRRLGLEESRAWYRLLGERGWLAPGWPTRHGGMGLSAAKQLIYMEEWERHGCARLPDSGLTMLGPLLIRFGSEAQKAFYLPRILAGEHFWCQGYSEPNAGSDLASLRTEAVDCGDHWRVNGQKIWTTMAGHSNWIFMLVRTDRQARPQAGISFLLVPLASPGVEVRPILNLDLHDEFSEVFFTDVRVPKENLVGEVNQGWSMAKALLGFERIFLGSPKQSTHALERLERLARLGGIEHQEAYRQRHAALRLRLDAHRALYERFAEALRQGQALGPEVSMLKINQSELFQAICELALEVAGEDAALLDPLAEDAALYPAGLFIQSLPTTIYGGSNEIQRNILARQVLGLPG</sequence>
<accession>A0ABR7Z1P6</accession>
<keyword evidence="11" id="KW-1185">Reference proteome</keyword>
<dbReference type="SUPFAM" id="SSF56645">
    <property type="entry name" value="Acyl-CoA dehydrogenase NM domain-like"/>
    <property type="match status" value="1"/>
</dbReference>
<keyword evidence="5 6" id="KW-0560">Oxidoreductase</keyword>
<comment type="caution">
    <text evidence="10">The sequence shown here is derived from an EMBL/GenBank/DDBJ whole genome shotgun (WGS) entry which is preliminary data.</text>
</comment>
<evidence type="ECO:0000256" key="6">
    <source>
        <dbReference type="RuleBase" id="RU362125"/>
    </source>
</evidence>
<dbReference type="Gene3D" id="1.20.140.10">
    <property type="entry name" value="Butyryl-CoA Dehydrogenase, subunit A, domain 3"/>
    <property type="match status" value="1"/>
</dbReference>
<evidence type="ECO:0000313" key="10">
    <source>
        <dbReference type="EMBL" id="MBD1599367.1"/>
    </source>
</evidence>
<dbReference type="SUPFAM" id="SSF47203">
    <property type="entry name" value="Acyl-CoA dehydrogenase C-terminal domain-like"/>
    <property type="match status" value="1"/>
</dbReference>
<dbReference type="InterPro" id="IPR009075">
    <property type="entry name" value="AcylCo_DH/oxidase_C"/>
</dbReference>
<dbReference type="EMBL" id="JAAOCA010000013">
    <property type="protein sequence ID" value="MBD1599367.1"/>
    <property type="molecule type" value="Genomic_DNA"/>
</dbReference>
<evidence type="ECO:0000259" key="7">
    <source>
        <dbReference type="Pfam" id="PF00441"/>
    </source>
</evidence>
<gene>
    <name evidence="10" type="ORF">HAQ05_11715</name>
</gene>
<evidence type="ECO:0000256" key="1">
    <source>
        <dbReference type="ARBA" id="ARBA00001974"/>
    </source>
</evidence>
<keyword evidence="3 6" id="KW-0285">Flavoprotein</keyword>
<dbReference type="InterPro" id="IPR036250">
    <property type="entry name" value="AcylCo_DH-like_C"/>
</dbReference>
<evidence type="ECO:0000256" key="5">
    <source>
        <dbReference type="ARBA" id="ARBA00023002"/>
    </source>
</evidence>
<dbReference type="InterPro" id="IPR006091">
    <property type="entry name" value="Acyl-CoA_Oxase/DH_mid-dom"/>
</dbReference>
<dbReference type="PANTHER" id="PTHR43292:SF3">
    <property type="entry name" value="ACYL-COA DEHYDROGENASE FADE29"/>
    <property type="match status" value="1"/>
</dbReference>
<evidence type="ECO:0000259" key="9">
    <source>
        <dbReference type="Pfam" id="PF02771"/>
    </source>
</evidence>
<dbReference type="PANTHER" id="PTHR43292">
    <property type="entry name" value="ACYL-COA DEHYDROGENASE"/>
    <property type="match status" value="1"/>
</dbReference>
<protein>
    <submittedName>
        <fullName evidence="10">Acyl-CoA dehydrogenase</fullName>
    </submittedName>
</protein>
<comment type="cofactor">
    <cofactor evidence="1 6">
        <name>FAD</name>
        <dbReference type="ChEBI" id="CHEBI:57692"/>
    </cofactor>
</comment>
<dbReference type="Pfam" id="PF02770">
    <property type="entry name" value="Acyl-CoA_dh_M"/>
    <property type="match status" value="1"/>
</dbReference>
<dbReference type="InterPro" id="IPR009100">
    <property type="entry name" value="AcylCoA_DH/oxidase_NM_dom_sf"/>
</dbReference>
<name>A0ABR7Z1P6_9PSED</name>
<keyword evidence="4 6" id="KW-0274">FAD</keyword>
<reference evidence="10 11" key="1">
    <citation type="journal article" date="2020" name="Insects">
        <title>Bacteria Belonging to Pseudomonas typographi sp. nov. from the Bark Beetle Ips typographus Have Genomic Potential to Aid in the Host Ecology.</title>
        <authorList>
            <person name="Peral-Aranega E."/>
            <person name="Saati-Santamaria Z."/>
            <person name="Kolarik M."/>
            <person name="Rivas R."/>
            <person name="Garcia-Fraile P."/>
        </authorList>
    </citation>
    <scope>NUCLEOTIDE SEQUENCE [LARGE SCALE GENOMIC DNA]</scope>
    <source>
        <strain evidence="10 11">CA3A</strain>
    </source>
</reference>
<comment type="similarity">
    <text evidence="2 6">Belongs to the acyl-CoA dehydrogenase family.</text>
</comment>
<dbReference type="InterPro" id="IPR052161">
    <property type="entry name" value="Mycobact_Acyl-CoA_DH"/>
</dbReference>
<dbReference type="Proteomes" id="UP000805841">
    <property type="component" value="Unassembled WGS sequence"/>
</dbReference>
<feature type="domain" description="Acyl-CoA dehydrogenase/oxidase C-terminal" evidence="7">
    <location>
        <begin position="235"/>
        <end position="384"/>
    </location>
</feature>
<dbReference type="InterPro" id="IPR046373">
    <property type="entry name" value="Acyl-CoA_Oxase/DH_mid-dom_sf"/>
</dbReference>
<organism evidence="10 11">
    <name type="scientific">Pseudomonas typographi</name>
    <dbReference type="NCBI Taxonomy" id="2715964"/>
    <lineage>
        <taxon>Bacteria</taxon>
        <taxon>Pseudomonadati</taxon>
        <taxon>Pseudomonadota</taxon>
        <taxon>Gammaproteobacteria</taxon>
        <taxon>Pseudomonadales</taxon>
        <taxon>Pseudomonadaceae</taxon>
        <taxon>Pseudomonas</taxon>
    </lineage>
</organism>
<dbReference type="InterPro" id="IPR037069">
    <property type="entry name" value="AcylCoA_DH/ox_N_sf"/>
</dbReference>
<evidence type="ECO:0000313" key="11">
    <source>
        <dbReference type="Proteomes" id="UP000805841"/>
    </source>
</evidence>
<feature type="domain" description="Acyl-CoA oxidase/dehydrogenase middle" evidence="8">
    <location>
        <begin position="129"/>
        <end position="223"/>
    </location>
</feature>
<feature type="domain" description="Acyl-CoA dehydrogenase/oxidase N-terminal" evidence="9">
    <location>
        <begin position="16"/>
        <end position="125"/>
    </location>
</feature>
<dbReference type="InterPro" id="IPR013786">
    <property type="entry name" value="AcylCoA_DH/ox_N"/>
</dbReference>